<accession>A0ABY5L334</accession>
<name>A0ABY5L334_9SPHN</name>
<evidence type="ECO:0000313" key="3">
    <source>
        <dbReference type="Proteomes" id="UP001058533"/>
    </source>
</evidence>
<dbReference type="EMBL" id="CP101740">
    <property type="protein sequence ID" value="UUL81355.1"/>
    <property type="molecule type" value="Genomic_DNA"/>
</dbReference>
<dbReference type="Proteomes" id="UP001058533">
    <property type="component" value="Chromosome"/>
</dbReference>
<feature type="chain" id="PRO_5046172096" description="Lipoprotein" evidence="1">
    <location>
        <begin position="21"/>
        <end position="124"/>
    </location>
</feature>
<reference evidence="2" key="1">
    <citation type="submission" date="2022-07" db="EMBL/GenBank/DDBJ databases">
        <title>Sphingomonas sp. nov., a novel bacterium isolated from the north slope of the Mount Everest.</title>
        <authorList>
            <person name="Cui X."/>
            <person name="Liu Y."/>
        </authorList>
    </citation>
    <scope>NUCLEOTIDE SEQUENCE</scope>
    <source>
        <strain evidence="2">S5-59</strain>
    </source>
</reference>
<evidence type="ECO:0000313" key="2">
    <source>
        <dbReference type="EMBL" id="UUL81355.1"/>
    </source>
</evidence>
<proteinExistence type="predicted"/>
<feature type="signal peptide" evidence="1">
    <location>
        <begin position="1"/>
        <end position="20"/>
    </location>
</feature>
<sequence length="124" mass="12483">MRAVSAIVAGGLLASGCATIPTPVAGTAPPPAIATYSAVGLERVLGQNENALVGLMGQPNAEVTEGTGRKLQFASSICVLDAYLYPAKGGGVPVVAHVDARQRDGRAIDRASCVAALTRRAGGR</sequence>
<dbReference type="RefSeq" id="WP_256505021.1">
    <property type="nucleotide sequence ID" value="NZ_CP101740.1"/>
</dbReference>
<gene>
    <name evidence="2" type="ORF">NMP03_08975</name>
</gene>
<organism evidence="2 3">
    <name type="scientific">Sphingomonas qomolangmaensis</name>
    <dbReference type="NCBI Taxonomy" id="2918765"/>
    <lineage>
        <taxon>Bacteria</taxon>
        <taxon>Pseudomonadati</taxon>
        <taxon>Pseudomonadota</taxon>
        <taxon>Alphaproteobacteria</taxon>
        <taxon>Sphingomonadales</taxon>
        <taxon>Sphingomonadaceae</taxon>
        <taxon>Sphingomonas</taxon>
    </lineage>
</organism>
<protein>
    <recommendedName>
        <fullName evidence="4">Lipoprotein</fullName>
    </recommendedName>
</protein>
<evidence type="ECO:0008006" key="4">
    <source>
        <dbReference type="Google" id="ProtNLM"/>
    </source>
</evidence>
<evidence type="ECO:0000256" key="1">
    <source>
        <dbReference type="SAM" id="SignalP"/>
    </source>
</evidence>
<dbReference type="PROSITE" id="PS51257">
    <property type="entry name" value="PROKAR_LIPOPROTEIN"/>
    <property type="match status" value="1"/>
</dbReference>
<keyword evidence="3" id="KW-1185">Reference proteome</keyword>
<keyword evidence="1" id="KW-0732">Signal</keyword>